<name>A0A097STI0_9BACT</name>
<dbReference type="KEGG" id="mgj:MGM1_5350"/>
<evidence type="ECO:0000259" key="5">
    <source>
        <dbReference type="PROSITE" id="PS51379"/>
    </source>
</evidence>
<dbReference type="InterPro" id="IPR050572">
    <property type="entry name" value="Fe-S_Ferredoxin"/>
</dbReference>
<dbReference type="Pfam" id="PF14697">
    <property type="entry name" value="Fer4_21"/>
    <property type="match status" value="1"/>
</dbReference>
<evidence type="ECO:0000256" key="4">
    <source>
        <dbReference type="ARBA" id="ARBA00023014"/>
    </source>
</evidence>
<dbReference type="Proteomes" id="UP000030066">
    <property type="component" value="Chromosome"/>
</dbReference>
<dbReference type="EMBL" id="CP007711">
    <property type="protein sequence ID" value="AIV03895.1"/>
    <property type="molecule type" value="Genomic_DNA"/>
</dbReference>
<dbReference type="Gene3D" id="3.30.70.20">
    <property type="match status" value="2"/>
</dbReference>
<dbReference type="eggNOG" id="COG4231">
    <property type="taxonomic scope" value="Bacteria"/>
</dbReference>
<evidence type="ECO:0000256" key="3">
    <source>
        <dbReference type="ARBA" id="ARBA00023004"/>
    </source>
</evidence>
<reference evidence="6 7" key="1">
    <citation type="journal article" date="2014" name="PLoS ONE">
        <title>An emerging Mycoplasma associated with trichomoniasis, vaginal infection and disease.</title>
        <authorList>
            <consortium name="Vaginal Microbiome Consortium"/>
            <person name="Fettweis J.M."/>
            <person name="Serrano M.G."/>
            <person name="Huang B."/>
            <person name="Brooks J.P."/>
            <person name="Glascock A.L."/>
            <person name="Sheth N.U."/>
            <person name="Strauss J.F.III."/>
            <person name="Jefferson K.K."/>
            <person name="Buck G.A."/>
        </authorList>
    </citation>
    <scope>NUCLEOTIDE SEQUENCE [LARGE SCALE GENOMIC DNA]</scope>
    <source>
        <strain evidence="6 7">VCU_M1</strain>
    </source>
</reference>
<feature type="domain" description="4Fe-4S ferredoxin-type" evidence="5">
    <location>
        <begin position="35"/>
        <end position="64"/>
    </location>
</feature>
<evidence type="ECO:0000256" key="1">
    <source>
        <dbReference type="ARBA" id="ARBA00022485"/>
    </source>
</evidence>
<protein>
    <submittedName>
        <fullName evidence="6">4Fe-4S ferredoxin iron-sulfur binding domain protein</fullName>
    </submittedName>
</protein>
<accession>A0A097STI0</accession>
<keyword evidence="4" id="KW-0411">Iron-sulfur</keyword>
<sequence>MSNKRVAIVDKTKCFGCMKCMTICPMFAITMDENTKAFVHNKRCVGCGRCIGACPVNAIKLIEIEEKI</sequence>
<dbReference type="SUPFAM" id="SSF54862">
    <property type="entry name" value="4Fe-4S ferredoxins"/>
    <property type="match status" value="1"/>
</dbReference>
<dbReference type="PANTHER" id="PTHR43687:SF1">
    <property type="entry name" value="FERREDOXIN III"/>
    <property type="match status" value="1"/>
</dbReference>
<proteinExistence type="predicted"/>
<organism evidence="6 7">
    <name type="scientific">Candidatus Malacoplasma girerdii</name>
    <dbReference type="NCBI Taxonomy" id="1318617"/>
    <lineage>
        <taxon>Bacteria</taxon>
        <taxon>Bacillati</taxon>
        <taxon>Mycoplasmatota</taxon>
        <taxon>Mycoplasmoidales</taxon>
        <taxon>Mycoplasmoidaceae</taxon>
        <taxon>Malacoplasma</taxon>
    </lineage>
</organism>
<evidence type="ECO:0000313" key="7">
    <source>
        <dbReference type="Proteomes" id="UP000030066"/>
    </source>
</evidence>
<keyword evidence="7" id="KW-1185">Reference proteome</keyword>
<dbReference type="HOGENOM" id="CLU_139698_5_6_14"/>
<dbReference type="PROSITE" id="PS00198">
    <property type="entry name" value="4FE4S_FER_1"/>
    <property type="match status" value="1"/>
</dbReference>
<keyword evidence="2" id="KW-0479">Metal-binding</keyword>
<dbReference type="PANTHER" id="PTHR43687">
    <property type="entry name" value="ADENYLYLSULFATE REDUCTASE, BETA SUBUNIT"/>
    <property type="match status" value="1"/>
</dbReference>
<dbReference type="InterPro" id="IPR017900">
    <property type="entry name" value="4Fe4S_Fe_S_CS"/>
</dbReference>
<dbReference type="GO" id="GO:0051539">
    <property type="term" value="F:4 iron, 4 sulfur cluster binding"/>
    <property type="evidence" value="ECO:0007669"/>
    <property type="project" value="UniProtKB-KW"/>
</dbReference>
<keyword evidence="3" id="KW-0408">Iron</keyword>
<dbReference type="AlphaFoldDB" id="A0A097STI0"/>
<gene>
    <name evidence="6" type="ORF">MGM1_5350</name>
</gene>
<evidence type="ECO:0000256" key="2">
    <source>
        <dbReference type="ARBA" id="ARBA00022723"/>
    </source>
</evidence>
<dbReference type="PROSITE" id="PS51379">
    <property type="entry name" value="4FE4S_FER_2"/>
    <property type="match status" value="2"/>
</dbReference>
<dbReference type="InterPro" id="IPR017896">
    <property type="entry name" value="4Fe4S_Fe-S-bd"/>
</dbReference>
<keyword evidence="1" id="KW-0004">4Fe-4S</keyword>
<evidence type="ECO:0000313" key="6">
    <source>
        <dbReference type="EMBL" id="AIV03895.1"/>
    </source>
</evidence>
<dbReference type="STRING" id="1318617.MGM1_5350"/>
<dbReference type="GO" id="GO:0046872">
    <property type="term" value="F:metal ion binding"/>
    <property type="evidence" value="ECO:0007669"/>
    <property type="project" value="UniProtKB-KW"/>
</dbReference>
<feature type="domain" description="4Fe-4S ferredoxin-type" evidence="5">
    <location>
        <begin position="5"/>
        <end position="34"/>
    </location>
</feature>